<feature type="transmembrane region" description="Helical" evidence="5">
    <location>
        <begin position="14"/>
        <end position="36"/>
    </location>
</feature>
<dbReference type="Proteomes" id="UP001064489">
    <property type="component" value="Chromosome 5"/>
</dbReference>
<keyword evidence="2 5" id="KW-0812">Transmembrane</keyword>
<dbReference type="AlphaFoldDB" id="A0AAD5NR51"/>
<dbReference type="InterPro" id="IPR010658">
    <property type="entry name" value="Nodulin-like"/>
</dbReference>
<feature type="transmembrane region" description="Helical" evidence="5">
    <location>
        <begin position="71"/>
        <end position="88"/>
    </location>
</feature>
<dbReference type="GO" id="GO:0016020">
    <property type="term" value="C:membrane"/>
    <property type="evidence" value="ECO:0007669"/>
    <property type="project" value="UniProtKB-SubCell"/>
</dbReference>
<evidence type="ECO:0000256" key="5">
    <source>
        <dbReference type="SAM" id="Phobius"/>
    </source>
</evidence>
<sequence>MLVPEKLKNFLDNIWLVFVCAIWVLGKFVGFLAGGLVEVFPIWSIMLIGVVLNLIGCGLIWLLVTSRLPTLFLWILCVIILAGTNGETCYNTSALVSCVQNFPINRGPIVGILKGFAGLTGAIVKRKCGFKDGIEGSC</sequence>
<name>A0AAD5NR51_ACENE</name>
<protein>
    <recommendedName>
        <fullName evidence="6">Nodulin-like domain-containing protein</fullName>
    </recommendedName>
</protein>
<dbReference type="Pfam" id="PF06813">
    <property type="entry name" value="Nodulin-like"/>
    <property type="match status" value="1"/>
</dbReference>
<comment type="subcellular location">
    <subcellularLocation>
        <location evidence="1">Membrane</location>
        <topology evidence="1">Multi-pass membrane protein</topology>
    </subcellularLocation>
</comment>
<evidence type="ECO:0000313" key="7">
    <source>
        <dbReference type="EMBL" id="KAI9176292.1"/>
    </source>
</evidence>
<reference evidence="7" key="2">
    <citation type="submission" date="2023-02" db="EMBL/GenBank/DDBJ databases">
        <authorList>
            <person name="Swenson N.G."/>
            <person name="Wegrzyn J.L."/>
            <person name="Mcevoy S.L."/>
        </authorList>
    </citation>
    <scope>NUCLEOTIDE SEQUENCE</scope>
    <source>
        <strain evidence="7">91603</strain>
        <tissue evidence="7">Leaf</tissue>
    </source>
</reference>
<dbReference type="PANTHER" id="PTHR21576">
    <property type="entry name" value="UNCHARACTERIZED NODULIN-LIKE PROTEIN"/>
    <property type="match status" value="1"/>
</dbReference>
<keyword evidence="4 5" id="KW-0472">Membrane</keyword>
<organism evidence="7 8">
    <name type="scientific">Acer negundo</name>
    <name type="common">Box elder</name>
    <dbReference type="NCBI Taxonomy" id="4023"/>
    <lineage>
        <taxon>Eukaryota</taxon>
        <taxon>Viridiplantae</taxon>
        <taxon>Streptophyta</taxon>
        <taxon>Embryophyta</taxon>
        <taxon>Tracheophyta</taxon>
        <taxon>Spermatophyta</taxon>
        <taxon>Magnoliopsida</taxon>
        <taxon>eudicotyledons</taxon>
        <taxon>Gunneridae</taxon>
        <taxon>Pentapetalae</taxon>
        <taxon>rosids</taxon>
        <taxon>malvids</taxon>
        <taxon>Sapindales</taxon>
        <taxon>Sapindaceae</taxon>
        <taxon>Hippocastanoideae</taxon>
        <taxon>Acereae</taxon>
        <taxon>Acer</taxon>
    </lineage>
</organism>
<gene>
    <name evidence="7" type="ORF">LWI28_000859</name>
</gene>
<keyword evidence="8" id="KW-1185">Reference proteome</keyword>
<dbReference type="PANTHER" id="PTHR21576:SF44">
    <property type="entry name" value="MAJOR FACILITATOR SUPERFAMILY PROTEIN"/>
    <property type="match status" value="1"/>
</dbReference>
<dbReference type="EMBL" id="JAJSOW010000102">
    <property type="protein sequence ID" value="KAI9176292.1"/>
    <property type="molecule type" value="Genomic_DNA"/>
</dbReference>
<feature type="domain" description="Nodulin-like" evidence="6">
    <location>
        <begin position="25"/>
        <end position="125"/>
    </location>
</feature>
<reference evidence="7" key="1">
    <citation type="journal article" date="2022" name="Plant J.">
        <title>Strategies of tolerance reflected in two North American maple genomes.</title>
        <authorList>
            <person name="McEvoy S.L."/>
            <person name="Sezen U.U."/>
            <person name="Trouern-Trend A."/>
            <person name="McMahon S.M."/>
            <person name="Schaberg P.G."/>
            <person name="Yang J."/>
            <person name="Wegrzyn J.L."/>
            <person name="Swenson N.G."/>
        </authorList>
    </citation>
    <scope>NUCLEOTIDE SEQUENCE</scope>
    <source>
        <strain evidence="7">91603</strain>
    </source>
</reference>
<keyword evidence="3 5" id="KW-1133">Transmembrane helix</keyword>
<evidence type="ECO:0000256" key="1">
    <source>
        <dbReference type="ARBA" id="ARBA00004141"/>
    </source>
</evidence>
<evidence type="ECO:0000256" key="4">
    <source>
        <dbReference type="ARBA" id="ARBA00023136"/>
    </source>
</evidence>
<accession>A0AAD5NR51</accession>
<evidence type="ECO:0000256" key="2">
    <source>
        <dbReference type="ARBA" id="ARBA00022692"/>
    </source>
</evidence>
<evidence type="ECO:0000313" key="8">
    <source>
        <dbReference type="Proteomes" id="UP001064489"/>
    </source>
</evidence>
<proteinExistence type="predicted"/>
<comment type="caution">
    <text evidence="7">The sequence shown here is derived from an EMBL/GenBank/DDBJ whole genome shotgun (WGS) entry which is preliminary data.</text>
</comment>
<evidence type="ECO:0000256" key="3">
    <source>
        <dbReference type="ARBA" id="ARBA00022989"/>
    </source>
</evidence>
<evidence type="ECO:0000259" key="6">
    <source>
        <dbReference type="Pfam" id="PF06813"/>
    </source>
</evidence>
<feature type="transmembrane region" description="Helical" evidence="5">
    <location>
        <begin position="42"/>
        <end position="64"/>
    </location>
</feature>